<dbReference type="SUPFAM" id="SSF54768">
    <property type="entry name" value="dsRNA-binding domain-like"/>
    <property type="match status" value="1"/>
</dbReference>
<name>A0A6G1LNZ0_9PEZI</name>
<proteinExistence type="predicted"/>
<feature type="compositionally biased region" description="Low complexity" evidence="1">
    <location>
        <begin position="1"/>
        <end position="17"/>
    </location>
</feature>
<gene>
    <name evidence="2" type="ORF">EJ03DRAFT_347131</name>
</gene>
<sequence length="119" mass="13242">MAPHSAPSQSPTASPQQGTPRQDQLIEFCRENNWRSPSYQVLSDRRGGRTAWSCEVVVGQQTIRARYWYDGQYVANAREDAAEVALQLYGVLPAPPGPQPTHYHQQQRQFWGGAGTVGS</sequence>
<protein>
    <recommendedName>
        <fullName evidence="4">DRBM domain-containing protein</fullName>
    </recommendedName>
</protein>
<evidence type="ECO:0000313" key="2">
    <source>
        <dbReference type="EMBL" id="KAF2774536.1"/>
    </source>
</evidence>
<evidence type="ECO:0000313" key="3">
    <source>
        <dbReference type="Proteomes" id="UP000799436"/>
    </source>
</evidence>
<accession>A0A6G1LNZ0</accession>
<dbReference type="OrthoDB" id="5418749at2759"/>
<dbReference type="Gene3D" id="3.30.160.20">
    <property type="match status" value="1"/>
</dbReference>
<evidence type="ECO:0008006" key="4">
    <source>
        <dbReference type="Google" id="ProtNLM"/>
    </source>
</evidence>
<dbReference type="EMBL" id="ML995808">
    <property type="protein sequence ID" value="KAF2774536.1"/>
    <property type="molecule type" value="Genomic_DNA"/>
</dbReference>
<dbReference type="CDD" id="cd00048">
    <property type="entry name" value="DSRM_SF"/>
    <property type="match status" value="1"/>
</dbReference>
<reference evidence="2" key="1">
    <citation type="journal article" date="2020" name="Stud. Mycol.">
        <title>101 Dothideomycetes genomes: a test case for predicting lifestyles and emergence of pathogens.</title>
        <authorList>
            <person name="Haridas S."/>
            <person name="Albert R."/>
            <person name="Binder M."/>
            <person name="Bloem J."/>
            <person name="Labutti K."/>
            <person name="Salamov A."/>
            <person name="Andreopoulos B."/>
            <person name="Baker S."/>
            <person name="Barry K."/>
            <person name="Bills G."/>
            <person name="Bluhm B."/>
            <person name="Cannon C."/>
            <person name="Castanera R."/>
            <person name="Culley D."/>
            <person name="Daum C."/>
            <person name="Ezra D."/>
            <person name="Gonzalez J."/>
            <person name="Henrissat B."/>
            <person name="Kuo A."/>
            <person name="Liang C."/>
            <person name="Lipzen A."/>
            <person name="Lutzoni F."/>
            <person name="Magnuson J."/>
            <person name="Mondo S."/>
            <person name="Nolan M."/>
            <person name="Ohm R."/>
            <person name="Pangilinan J."/>
            <person name="Park H.-J."/>
            <person name="Ramirez L."/>
            <person name="Alfaro M."/>
            <person name="Sun H."/>
            <person name="Tritt A."/>
            <person name="Yoshinaga Y."/>
            <person name="Zwiers L.-H."/>
            <person name="Turgeon B."/>
            <person name="Goodwin S."/>
            <person name="Spatafora J."/>
            <person name="Crous P."/>
            <person name="Grigoriev I."/>
        </authorList>
    </citation>
    <scope>NUCLEOTIDE SEQUENCE</scope>
    <source>
        <strain evidence="2">CBS 116005</strain>
    </source>
</reference>
<keyword evidence="3" id="KW-1185">Reference proteome</keyword>
<feature type="region of interest" description="Disordered" evidence="1">
    <location>
        <begin position="1"/>
        <end position="25"/>
    </location>
</feature>
<dbReference type="PANTHER" id="PTHR42030">
    <property type="entry name" value="DRBM DOMAIN-CONTAINING PROTEIN"/>
    <property type="match status" value="1"/>
</dbReference>
<evidence type="ECO:0000256" key="1">
    <source>
        <dbReference type="SAM" id="MobiDB-lite"/>
    </source>
</evidence>
<dbReference type="AlphaFoldDB" id="A0A6G1LNZ0"/>
<organism evidence="2 3">
    <name type="scientific">Teratosphaeria nubilosa</name>
    <dbReference type="NCBI Taxonomy" id="161662"/>
    <lineage>
        <taxon>Eukaryota</taxon>
        <taxon>Fungi</taxon>
        <taxon>Dikarya</taxon>
        <taxon>Ascomycota</taxon>
        <taxon>Pezizomycotina</taxon>
        <taxon>Dothideomycetes</taxon>
        <taxon>Dothideomycetidae</taxon>
        <taxon>Mycosphaerellales</taxon>
        <taxon>Teratosphaeriaceae</taxon>
        <taxon>Teratosphaeria</taxon>
    </lineage>
</organism>
<dbReference type="PANTHER" id="PTHR42030:SF1">
    <property type="entry name" value="DRBM DOMAIN-CONTAINING PROTEIN"/>
    <property type="match status" value="1"/>
</dbReference>
<dbReference type="Proteomes" id="UP000799436">
    <property type="component" value="Unassembled WGS sequence"/>
</dbReference>
<feature type="region of interest" description="Disordered" evidence="1">
    <location>
        <begin position="97"/>
        <end position="119"/>
    </location>
</feature>